<dbReference type="Proteomes" id="UP001270362">
    <property type="component" value="Unassembled WGS sequence"/>
</dbReference>
<evidence type="ECO:0000313" key="2">
    <source>
        <dbReference type="Proteomes" id="UP001270362"/>
    </source>
</evidence>
<protein>
    <submittedName>
        <fullName evidence="1">Uncharacterized protein</fullName>
    </submittedName>
</protein>
<evidence type="ECO:0000313" key="1">
    <source>
        <dbReference type="EMBL" id="KAK3695617.1"/>
    </source>
</evidence>
<reference evidence="1" key="2">
    <citation type="submission" date="2023-06" db="EMBL/GenBank/DDBJ databases">
        <authorList>
            <consortium name="Lawrence Berkeley National Laboratory"/>
            <person name="Haridas S."/>
            <person name="Hensen N."/>
            <person name="Bonometti L."/>
            <person name="Westerberg I."/>
            <person name="Brannstrom I.O."/>
            <person name="Guillou S."/>
            <person name="Cros-Aarteil S."/>
            <person name="Calhoun S."/>
            <person name="Kuo A."/>
            <person name="Mondo S."/>
            <person name="Pangilinan J."/>
            <person name="Riley R."/>
            <person name="Labutti K."/>
            <person name="Andreopoulos B."/>
            <person name="Lipzen A."/>
            <person name="Chen C."/>
            <person name="Yanf M."/>
            <person name="Daum C."/>
            <person name="Ng V."/>
            <person name="Clum A."/>
            <person name="Steindorff A."/>
            <person name="Ohm R."/>
            <person name="Martin F."/>
            <person name="Silar P."/>
            <person name="Natvig D."/>
            <person name="Lalanne C."/>
            <person name="Gautier V."/>
            <person name="Ament-Velasquez S.L."/>
            <person name="Kruys A."/>
            <person name="Hutchinson M.I."/>
            <person name="Powell A.J."/>
            <person name="Barry K."/>
            <person name="Miller A.N."/>
            <person name="Grigoriev I.V."/>
            <person name="Debuchy R."/>
            <person name="Gladieux P."/>
            <person name="Thoren M.H."/>
            <person name="Johannesson H."/>
        </authorList>
    </citation>
    <scope>NUCLEOTIDE SEQUENCE</scope>
    <source>
        <strain evidence="1">CBS 314.62</strain>
    </source>
</reference>
<accession>A0AAE0XMJ0</accession>
<gene>
    <name evidence="1" type="ORF">B0T22DRAFT_113068</name>
</gene>
<organism evidence="1 2">
    <name type="scientific">Podospora appendiculata</name>
    <dbReference type="NCBI Taxonomy" id="314037"/>
    <lineage>
        <taxon>Eukaryota</taxon>
        <taxon>Fungi</taxon>
        <taxon>Dikarya</taxon>
        <taxon>Ascomycota</taxon>
        <taxon>Pezizomycotina</taxon>
        <taxon>Sordariomycetes</taxon>
        <taxon>Sordariomycetidae</taxon>
        <taxon>Sordariales</taxon>
        <taxon>Podosporaceae</taxon>
        <taxon>Podospora</taxon>
    </lineage>
</organism>
<proteinExistence type="predicted"/>
<dbReference type="AlphaFoldDB" id="A0AAE0XMJ0"/>
<name>A0AAE0XMJ0_9PEZI</name>
<keyword evidence="2" id="KW-1185">Reference proteome</keyword>
<reference evidence="1" key="1">
    <citation type="journal article" date="2023" name="Mol. Phylogenet. Evol.">
        <title>Genome-scale phylogeny and comparative genomics of the fungal order Sordariales.</title>
        <authorList>
            <person name="Hensen N."/>
            <person name="Bonometti L."/>
            <person name="Westerberg I."/>
            <person name="Brannstrom I.O."/>
            <person name="Guillou S."/>
            <person name="Cros-Aarteil S."/>
            <person name="Calhoun S."/>
            <person name="Haridas S."/>
            <person name="Kuo A."/>
            <person name="Mondo S."/>
            <person name="Pangilinan J."/>
            <person name="Riley R."/>
            <person name="LaButti K."/>
            <person name="Andreopoulos B."/>
            <person name="Lipzen A."/>
            <person name="Chen C."/>
            <person name="Yan M."/>
            <person name="Daum C."/>
            <person name="Ng V."/>
            <person name="Clum A."/>
            <person name="Steindorff A."/>
            <person name="Ohm R.A."/>
            <person name="Martin F."/>
            <person name="Silar P."/>
            <person name="Natvig D.O."/>
            <person name="Lalanne C."/>
            <person name="Gautier V."/>
            <person name="Ament-Velasquez S.L."/>
            <person name="Kruys A."/>
            <person name="Hutchinson M.I."/>
            <person name="Powell A.J."/>
            <person name="Barry K."/>
            <person name="Miller A.N."/>
            <person name="Grigoriev I.V."/>
            <person name="Debuchy R."/>
            <person name="Gladieux P."/>
            <person name="Hiltunen Thoren M."/>
            <person name="Johannesson H."/>
        </authorList>
    </citation>
    <scope>NUCLEOTIDE SEQUENCE</scope>
    <source>
        <strain evidence="1">CBS 314.62</strain>
    </source>
</reference>
<sequence>MTSHSCGLGNLPRSYVDGQVNMGICLNLSPFVFFMCYRFAKENQYPPSSGITPWFSCNVTQSPPVCHRAVMIQIRSPRSSQNLPATGTIPFNLVETSSANMSPSIERGGFIQLLTVLCPEEALPGDRAIPQPPPPPVNMGDPVNGHPSTCLAHDSNMGNRRVPDFGASAACCTHVAQLRSCGPTKGHWDQAVQPNGSSFHVKRIS</sequence>
<dbReference type="EMBL" id="JAULSO010000001">
    <property type="protein sequence ID" value="KAK3695617.1"/>
    <property type="molecule type" value="Genomic_DNA"/>
</dbReference>
<comment type="caution">
    <text evidence="1">The sequence shown here is derived from an EMBL/GenBank/DDBJ whole genome shotgun (WGS) entry which is preliminary data.</text>
</comment>